<evidence type="ECO:0000313" key="2">
    <source>
        <dbReference type="Proteomes" id="UP000184395"/>
    </source>
</evidence>
<protein>
    <submittedName>
        <fullName evidence="1">Uncharacterized protein</fullName>
    </submittedName>
</protein>
<dbReference type="STRING" id="169427.SAMN05192548_105537"/>
<reference evidence="1 2" key="1">
    <citation type="submission" date="2016-11" db="EMBL/GenBank/DDBJ databases">
        <authorList>
            <person name="Jaros S."/>
            <person name="Januszkiewicz K."/>
            <person name="Wedrychowicz H."/>
        </authorList>
    </citation>
    <scope>NUCLEOTIDE SEQUENCE [LARGE SCALE GENOMIC DNA]</scope>
    <source>
        <strain evidence="1 2">LMG 20594</strain>
    </source>
</reference>
<evidence type="ECO:0000313" key="1">
    <source>
        <dbReference type="EMBL" id="SHL04604.1"/>
    </source>
</evidence>
<dbReference type="EMBL" id="FRAB01000055">
    <property type="protein sequence ID" value="SHL04604.1"/>
    <property type="molecule type" value="Genomic_DNA"/>
</dbReference>
<sequence>MTLEDTVVRSMIDRIPQGVTLGLDNNQCLYYQDAGPAATYVKTVQQETARIFLKASDRIQNAVRDTTSSIDSQGRPAVYYLVPVAWLPGLMQWHFNANKHLEAPPTNLWTGVDRLPG</sequence>
<proteinExistence type="predicted"/>
<gene>
    <name evidence="1" type="ORF">SAMN05192548_105537</name>
</gene>
<accession>A0A1M6XF42</accession>
<dbReference type="Proteomes" id="UP000184395">
    <property type="component" value="Unassembled WGS sequence"/>
</dbReference>
<dbReference type="AlphaFoldDB" id="A0A1M6XF42"/>
<organism evidence="1 2">
    <name type="scientific">Paraburkholderia terricola</name>
    <dbReference type="NCBI Taxonomy" id="169427"/>
    <lineage>
        <taxon>Bacteria</taxon>
        <taxon>Pseudomonadati</taxon>
        <taxon>Pseudomonadota</taxon>
        <taxon>Betaproteobacteria</taxon>
        <taxon>Burkholderiales</taxon>
        <taxon>Burkholderiaceae</taxon>
        <taxon>Paraburkholderia</taxon>
    </lineage>
</organism>
<name>A0A1M6XF42_9BURK</name>
<dbReference type="RefSeq" id="WP_073432263.1">
    <property type="nucleotide sequence ID" value="NZ_CADFGY010000014.1"/>
</dbReference>